<accession>A0ABX1G9J4</accession>
<dbReference type="Proteomes" id="UP000746595">
    <property type="component" value="Unassembled WGS sequence"/>
</dbReference>
<proteinExistence type="predicted"/>
<keyword evidence="3" id="KW-1185">Reference proteome</keyword>
<protein>
    <submittedName>
        <fullName evidence="2">Uncharacterized protein</fullName>
    </submittedName>
</protein>
<dbReference type="RefSeq" id="WP_168153028.1">
    <property type="nucleotide sequence ID" value="NZ_JAAWVT010000009.1"/>
</dbReference>
<sequence>MSNNVEATFHPHPSYTAMEAAWDPVRRTAYPGTLAALNPPDRPNDAWAKSDLPPKPTYPIGNLATQKRNKK</sequence>
<dbReference type="EMBL" id="JAAWVT010000009">
    <property type="protein sequence ID" value="NKG22241.1"/>
    <property type="molecule type" value="Genomic_DNA"/>
</dbReference>
<evidence type="ECO:0000313" key="2">
    <source>
        <dbReference type="EMBL" id="NKG22241.1"/>
    </source>
</evidence>
<name>A0ABX1G9J4_9MICC</name>
<evidence type="ECO:0000256" key="1">
    <source>
        <dbReference type="SAM" id="MobiDB-lite"/>
    </source>
</evidence>
<evidence type="ECO:0000313" key="3">
    <source>
        <dbReference type="Proteomes" id="UP000746595"/>
    </source>
</evidence>
<gene>
    <name evidence="2" type="ORF">HED64_16200</name>
</gene>
<reference evidence="2 3" key="1">
    <citation type="submission" date="2020-04" db="EMBL/GenBank/DDBJ databases">
        <title>Paeniglutamicibacter sp. ANT13_2, a novel actinomycete isolated from sediment in Antarctica.</title>
        <authorList>
            <person name="Sakdapetsiri C."/>
            <person name="Pinyakong O."/>
        </authorList>
    </citation>
    <scope>NUCLEOTIDE SEQUENCE [LARGE SCALE GENOMIC DNA]</scope>
    <source>
        <strain evidence="2 3">ANT13_2</strain>
    </source>
</reference>
<organism evidence="2 3">
    <name type="scientific">Paeniglutamicibacter terrestris</name>
    <dbReference type="NCBI Taxonomy" id="2723403"/>
    <lineage>
        <taxon>Bacteria</taxon>
        <taxon>Bacillati</taxon>
        <taxon>Actinomycetota</taxon>
        <taxon>Actinomycetes</taxon>
        <taxon>Micrococcales</taxon>
        <taxon>Micrococcaceae</taxon>
        <taxon>Paeniglutamicibacter</taxon>
    </lineage>
</organism>
<comment type="caution">
    <text evidence="2">The sequence shown here is derived from an EMBL/GenBank/DDBJ whole genome shotgun (WGS) entry which is preliminary data.</text>
</comment>
<feature type="region of interest" description="Disordered" evidence="1">
    <location>
        <begin position="32"/>
        <end position="71"/>
    </location>
</feature>